<proteinExistence type="predicted"/>
<protein>
    <submittedName>
        <fullName evidence="2">Uncharacterized protein</fullName>
    </submittedName>
</protein>
<feature type="transmembrane region" description="Helical" evidence="1">
    <location>
        <begin position="178"/>
        <end position="207"/>
    </location>
</feature>
<keyword evidence="3" id="KW-1185">Reference proteome</keyword>
<dbReference type="Proteomes" id="UP000822688">
    <property type="component" value="Chromosome 12"/>
</dbReference>
<feature type="transmembrane region" description="Helical" evidence="1">
    <location>
        <begin position="51"/>
        <end position="79"/>
    </location>
</feature>
<keyword evidence="1" id="KW-0472">Membrane</keyword>
<gene>
    <name evidence="2" type="ORF">KC19_12G040200</name>
</gene>
<accession>A0A8T0G4K5</accession>
<dbReference type="EMBL" id="CM026433">
    <property type="protein sequence ID" value="KAG0553801.1"/>
    <property type="molecule type" value="Genomic_DNA"/>
</dbReference>
<sequence>MKLQHWNLEELLRETTLITISNQTNHACVWRWRWLAIHFAQNHFITHLCSALLATIVWVSQTCMCIAAMAMAMATLSLVPSLPCGPSLRLRAAPATSSTSRLTALLKPKGFMNATSLILQTIPGASKQASTGASKQALQRRRLICQAGSVDKNDVVAAGEQKLSETKESVSEKQGPPFATIIAGIVVAVLVVWGLWSVVSAILGIFFH</sequence>
<reference evidence="2" key="1">
    <citation type="submission" date="2020-06" db="EMBL/GenBank/DDBJ databases">
        <title>WGS assembly of Ceratodon purpureus strain R40.</title>
        <authorList>
            <person name="Carey S.B."/>
            <person name="Jenkins J."/>
            <person name="Shu S."/>
            <person name="Lovell J.T."/>
            <person name="Sreedasyam A."/>
            <person name="Maumus F."/>
            <person name="Tiley G.P."/>
            <person name="Fernandez-Pozo N."/>
            <person name="Barry K."/>
            <person name="Chen C."/>
            <person name="Wang M."/>
            <person name="Lipzen A."/>
            <person name="Daum C."/>
            <person name="Saski C.A."/>
            <person name="Payton A.C."/>
            <person name="Mcbreen J.C."/>
            <person name="Conrad R.E."/>
            <person name="Kollar L.M."/>
            <person name="Olsson S."/>
            <person name="Huttunen S."/>
            <person name="Landis J.B."/>
            <person name="Wickett N.J."/>
            <person name="Johnson M.G."/>
            <person name="Rensing S.A."/>
            <person name="Grimwood J."/>
            <person name="Schmutz J."/>
            <person name="Mcdaniel S.F."/>
        </authorList>
    </citation>
    <scope>NUCLEOTIDE SEQUENCE</scope>
    <source>
        <strain evidence="2">R40</strain>
    </source>
</reference>
<evidence type="ECO:0000313" key="2">
    <source>
        <dbReference type="EMBL" id="KAG0553801.1"/>
    </source>
</evidence>
<organism evidence="2 3">
    <name type="scientific">Ceratodon purpureus</name>
    <name type="common">Fire moss</name>
    <name type="synonym">Dicranum purpureum</name>
    <dbReference type="NCBI Taxonomy" id="3225"/>
    <lineage>
        <taxon>Eukaryota</taxon>
        <taxon>Viridiplantae</taxon>
        <taxon>Streptophyta</taxon>
        <taxon>Embryophyta</taxon>
        <taxon>Bryophyta</taxon>
        <taxon>Bryophytina</taxon>
        <taxon>Bryopsida</taxon>
        <taxon>Dicranidae</taxon>
        <taxon>Pseudoditrichales</taxon>
        <taxon>Ditrichaceae</taxon>
        <taxon>Ceratodon</taxon>
    </lineage>
</organism>
<dbReference type="AlphaFoldDB" id="A0A8T0G4K5"/>
<evidence type="ECO:0000256" key="1">
    <source>
        <dbReference type="SAM" id="Phobius"/>
    </source>
</evidence>
<evidence type="ECO:0000313" key="3">
    <source>
        <dbReference type="Proteomes" id="UP000822688"/>
    </source>
</evidence>
<name>A0A8T0G4K5_CERPU</name>
<comment type="caution">
    <text evidence="2">The sequence shown here is derived from an EMBL/GenBank/DDBJ whole genome shotgun (WGS) entry which is preliminary data.</text>
</comment>
<keyword evidence="1" id="KW-1133">Transmembrane helix</keyword>
<keyword evidence="1" id="KW-0812">Transmembrane</keyword>